<evidence type="ECO:0000313" key="2">
    <source>
        <dbReference type="Proteomes" id="UP001057402"/>
    </source>
</evidence>
<proteinExistence type="predicted"/>
<evidence type="ECO:0000313" key="1">
    <source>
        <dbReference type="EMBL" id="KAI4321323.1"/>
    </source>
</evidence>
<name>A0ACB9MBC7_9MYRT</name>
<keyword evidence="2" id="KW-1185">Reference proteome</keyword>
<organism evidence="1 2">
    <name type="scientific">Melastoma candidum</name>
    <dbReference type="NCBI Taxonomy" id="119954"/>
    <lineage>
        <taxon>Eukaryota</taxon>
        <taxon>Viridiplantae</taxon>
        <taxon>Streptophyta</taxon>
        <taxon>Embryophyta</taxon>
        <taxon>Tracheophyta</taxon>
        <taxon>Spermatophyta</taxon>
        <taxon>Magnoliopsida</taxon>
        <taxon>eudicotyledons</taxon>
        <taxon>Gunneridae</taxon>
        <taxon>Pentapetalae</taxon>
        <taxon>rosids</taxon>
        <taxon>malvids</taxon>
        <taxon>Myrtales</taxon>
        <taxon>Melastomataceae</taxon>
        <taxon>Melastomatoideae</taxon>
        <taxon>Melastomateae</taxon>
        <taxon>Melastoma</taxon>
    </lineage>
</organism>
<protein>
    <submittedName>
        <fullName evidence="1">Uncharacterized protein</fullName>
    </submittedName>
</protein>
<dbReference type="EMBL" id="CM042889">
    <property type="protein sequence ID" value="KAI4321323.1"/>
    <property type="molecule type" value="Genomic_DNA"/>
</dbReference>
<sequence>MEILKDVASDEYSRLPKQFWWGSDCLYEWRGFWFRLPHLPGIRNVAEHFDPAPGDVVLASFPKTGTTWMKALLYSIIHQGDFSCSLRDKHPHELIHVMELQDFGPSAVSSSRGSGTERHTSTGIHHTHIPFSILADKYRTSECRIIYVTRNPKDTLISLWHFACASDTFASSASLQDLVEKFCSGVVPYGSYYNHVLEHWKESLERPDKVLFVSYEELKADQKKQIKRIAKFLSQPFHGNDEDGVVEEIVRSCSFKSMSEYEANKSREEAEWLGLPYNAFFRKGEVGDHKNYLNEEMIEKINRKTVKKFHDAGFMYGI</sequence>
<dbReference type="Proteomes" id="UP001057402">
    <property type="component" value="Chromosome 10"/>
</dbReference>
<gene>
    <name evidence="1" type="ORF">MLD38_034720</name>
</gene>
<reference evidence="2" key="1">
    <citation type="journal article" date="2023" name="Front. Plant Sci.">
        <title>Chromosomal-level genome assembly of Melastoma candidum provides insights into trichome evolution.</title>
        <authorList>
            <person name="Zhong Y."/>
            <person name="Wu W."/>
            <person name="Sun C."/>
            <person name="Zou P."/>
            <person name="Liu Y."/>
            <person name="Dai S."/>
            <person name="Zhou R."/>
        </authorList>
    </citation>
    <scope>NUCLEOTIDE SEQUENCE [LARGE SCALE GENOMIC DNA]</scope>
</reference>
<accession>A0ACB9MBC7</accession>
<comment type="caution">
    <text evidence="1">The sequence shown here is derived from an EMBL/GenBank/DDBJ whole genome shotgun (WGS) entry which is preliminary data.</text>
</comment>